<comment type="caution">
    <text evidence="3">The sequence shown here is derived from an EMBL/GenBank/DDBJ whole genome shotgun (WGS) entry which is preliminary data.</text>
</comment>
<reference evidence="3 4" key="1">
    <citation type="submission" date="2020-08" db="EMBL/GenBank/DDBJ databases">
        <title>Sequencing the genomes of 1000 actinobacteria strains.</title>
        <authorList>
            <person name="Klenk H.-P."/>
        </authorList>
    </citation>
    <scope>NUCLEOTIDE SEQUENCE [LARGE SCALE GENOMIC DNA]</scope>
    <source>
        <strain evidence="3 4">DSM 45784</strain>
    </source>
</reference>
<dbReference type="AlphaFoldDB" id="A0A7W7D9M0"/>
<evidence type="ECO:0000313" key="3">
    <source>
        <dbReference type="EMBL" id="MBB4702514.1"/>
    </source>
</evidence>
<protein>
    <submittedName>
        <fullName evidence="3">Uncharacterized protein</fullName>
    </submittedName>
</protein>
<accession>A0A7W7D9M0</accession>
<evidence type="ECO:0000256" key="1">
    <source>
        <dbReference type="SAM" id="Coils"/>
    </source>
</evidence>
<feature type="coiled-coil region" evidence="1">
    <location>
        <begin position="40"/>
        <end position="67"/>
    </location>
</feature>
<proteinExistence type="predicted"/>
<sequence>MIHMFKGRNRRGRTEHTESVQPPQGDRRAAEASQDAAGVVNDIDEVLADAEQAAEEAERDKAHAEFLAFNRAFQFYEVDEDEYDQWHQVWTAQYGHLFRGCGC</sequence>
<name>A0A7W7D9M0_9ACTN</name>
<evidence type="ECO:0000256" key="2">
    <source>
        <dbReference type="SAM" id="MobiDB-lite"/>
    </source>
</evidence>
<keyword evidence="4" id="KW-1185">Reference proteome</keyword>
<evidence type="ECO:0000313" key="4">
    <source>
        <dbReference type="Proteomes" id="UP000542210"/>
    </source>
</evidence>
<dbReference type="Proteomes" id="UP000542210">
    <property type="component" value="Unassembled WGS sequence"/>
</dbReference>
<dbReference type="RefSeq" id="WP_184882334.1">
    <property type="nucleotide sequence ID" value="NZ_BOOV01000033.1"/>
</dbReference>
<feature type="compositionally biased region" description="Basic residues" evidence="2">
    <location>
        <begin position="1"/>
        <end position="11"/>
    </location>
</feature>
<feature type="region of interest" description="Disordered" evidence="2">
    <location>
        <begin position="1"/>
        <end position="35"/>
    </location>
</feature>
<organism evidence="3 4">
    <name type="scientific">Sphaerisporangium siamense</name>
    <dbReference type="NCBI Taxonomy" id="795645"/>
    <lineage>
        <taxon>Bacteria</taxon>
        <taxon>Bacillati</taxon>
        <taxon>Actinomycetota</taxon>
        <taxon>Actinomycetes</taxon>
        <taxon>Streptosporangiales</taxon>
        <taxon>Streptosporangiaceae</taxon>
        <taxon>Sphaerisporangium</taxon>
    </lineage>
</organism>
<gene>
    <name evidence="3" type="ORF">BJ982_004058</name>
</gene>
<dbReference type="EMBL" id="JACHND010000001">
    <property type="protein sequence ID" value="MBB4702514.1"/>
    <property type="molecule type" value="Genomic_DNA"/>
</dbReference>
<keyword evidence="1" id="KW-0175">Coiled coil</keyword>